<protein>
    <submittedName>
        <fullName evidence="3">AFG1/ZapE family ATPase</fullName>
    </submittedName>
</protein>
<dbReference type="Pfam" id="PF03969">
    <property type="entry name" value="AFG1_ATPase"/>
    <property type="match status" value="1"/>
</dbReference>
<dbReference type="RefSeq" id="WP_336559030.1">
    <property type="nucleotide sequence ID" value="NZ_JBBAYM010000234.1"/>
</dbReference>
<evidence type="ECO:0000256" key="2">
    <source>
        <dbReference type="ARBA" id="ARBA00022840"/>
    </source>
</evidence>
<dbReference type="PANTHER" id="PTHR12169:SF6">
    <property type="entry name" value="AFG1-LIKE ATPASE"/>
    <property type="match status" value="1"/>
</dbReference>
<dbReference type="PANTHER" id="PTHR12169">
    <property type="entry name" value="ATPASE N2B"/>
    <property type="match status" value="1"/>
</dbReference>
<proteinExistence type="predicted"/>
<evidence type="ECO:0000313" key="4">
    <source>
        <dbReference type="Proteomes" id="UP001365781"/>
    </source>
</evidence>
<sequence>GAQARAEMDKVWMSLTGVAGPGPLEIEVLGRKVVAPKAAMGVARFTFADLCEKSLGANDFLALAHAFHTLMIDDIPVLQPAQRNEARRFVNL</sequence>
<evidence type="ECO:0000256" key="1">
    <source>
        <dbReference type="ARBA" id="ARBA00022741"/>
    </source>
</evidence>
<feature type="non-terminal residue" evidence="3">
    <location>
        <position position="92"/>
    </location>
</feature>
<comment type="caution">
    <text evidence="3">The sequence shown here is derived from an EMBL/GenBank/DDBJ whole genome shotgun (WGS) entry which is preliminary data.</text>
</comment>
<keyword evidence="4" id="KW-1185">Reference proteome</keyword>
<dbReference type="EMBL" id="JBBAYM010000234">
    <property type="protein sequence ID" value="MEI5617123.1"/>
    <property type="molecule type" value="Genomic_DNA"/>
</dbReference>
<feature type="non-terminal residue" evidence="3">
    <location>
        <position position="1"/>
    </location>
</feature>
<accession>A0ABU8GVA2</accession>
<evidence type="ECO:0000313" key="3">
    <source>
        <dbReference type="EMBL" id="MEI5617123.1"/>
    </source>
</evidence>
<reference evidence="3 4" key="1">
    <citation type="submission" date="2024-03" db="EMBL/GenBank/DDBJ databases">
        <title>First Report of Pectobacterium brasiliscabiei causing potato scab in china.</title>
        <authorList>
            <person name="Handique U."/>
        </authorList>
    </citation>
    <scope>NUCLEOTIDE SEQUENCE [LARGE SCALE GENOMIC DNA]</scope>
    <source>
        <strain evidence="3 4">ZRIMU1503</strain>
    </source>
</reference>
<dbReference type="Proteomes" id="UP001365781">
    <property type="component" value="Unassembled WGS sequence"/>
</dbReference>
<keyword evidence="1" id="KW-0547">Nucleotide-binding</keyword>
<keyword evidence="2" id="KW-0067">ATP-binding</keyword>
<gene>
    <name evidence="3" type="primary">zapE</name>
    <name evidence="3" type="ORF">WB403_49390</name>
</gene>
<dbReference type="InterPro" id="IPR005654">
    <property type="entry name" value="ATPase_AFG1-like"/>
</dbReference>
<name>A0ABU8GVA2_9ACTN</name>
<organism evidence="3 4">
    <name type="scientific">Streptomyces brasiliscabiei</name>
    <dbReference type="NCBI Taxonomy" id="2736302"/>
    <lineage>
        <taxon>Bacteria</taxon>
        <taxon>Bacillati</taxon>
        <taxon>Actinomycetota</taxon>
        <taxon>Actinomycetes</taxon>
        <taxon>Kitasatosporales</taxon>
        <taxon>Streptomycetaceae</taxon>
        <taxon>Streptomyces</taxon>
    </lineage>
</organism>